<evidence type="ECO:0000313" key="2">
    <source>
        <dbReference type="Proteomes" id="UP000487596"/>
    </source>
</evidence>
<evidence type="ECO:0000313" key="1">
    <source>
        <dbReference type="EMBL" id="KAB6138558.1"/>
    </source>
</evidence>
<gene>
    <name evidence="1" type="ORF">GA424_10710</name>
</gene>
<accession>A0A6A2RRF3</accession>
<dbReference type="Proteomes" id="UP000487596">
    <property type="component" value="Unassembled WGS sequence"/>
</dbReference>
<dbReference type="EMBL" id="WDEH01000015">
    <property type="protein sequence ID" value="KAB6138558.1"/>
    <property type="molecule type" value="Genomic_DNA"/>
</dbReference>
<sequence length="211" mass="25251">MKLGKLIMEKGKKLQNGWFHEITLIVLTSICTMLATQVVYKHNIALQIKMEVEKDLVLKQYHIYNKVKSLKEHYQIITYKGKFNVRENKTTVYMDPFKNEIDKKNTLSSFVKQDTMTIVAPTFIFQDAVYDIFIENLNYIKNNLNELEPETYELAVQLFNLLEKHPIPAKDERIRYVLVSGWNESDVQQKFEYFIHEMYNHFKKRLDRYLP</sequence>
<comment type="caution">
    <text evidence="1">The sequence shown here is derived from an EMBL/GenBank/DDBJ whole genome shotgun (WGS) entry which is preliminary data.</text>
</comment>
<dbReference type="RefSeq" id="WP_151921229.1">
    <property type="nucleotide sequence ID" value="NZ_CP103098.1"/>
</dbReference>
<proteinExistence type="predicted"/>
<protein>
    <submittedName>
        <fullName evidence="1">Uncharacterized protein</fullName>
    </submittedName>
</protein>
<reference evidence="1 2" key="1">
    <citation type="journal article" date="2019" name="Nat. Med.">
        <title>A library of human gut bacterial isolates paired with longitudinal multiomics data enables mechanistic microbiome research.</title>
        <authorList>
            <person name="Poyet M."/>
            <person name="Groussin M."/>
            <person name="Gibbons S.M."/>
            <person name="Avila-Pacheco J."/>
            <person name="Jiang X."/>
            <person name="Kearney S.M."/>
            <person name="Perrotta A.R."/>
            <person name="Berdy B."/>
            <person name="Zhao S."/>
            <person name="Lieberman T.D."/>
            <person name="Swanson P.K."/>
            <person name="Smith M."/>
            <person name="Roesemann S."/>
            <person name="Alexander J.E."/>
            <person name="Rich S.A."/>
            <person name="Livny J."/>
            <person name="Vlamakis H."/>
            <person name="Clish C."/>
            <person name="Bullock K."/>
            <person name="Deik A."/>
            <person name="Scott J."/>
            <person name="Pierce K.A."/>
            <person name="Xavier R.J."/>
            <person name="Alm E.J."/>
        </authorList>
    </citation>
    <scope>NUCLEOTIDE SEQUENCE [LARGE SCALE GENOMIC DNA]</scope>
    <source>
        <strain evidence="1 2">BIOML-A62</strain>
    </source>
</reference>
<organism evidence="1 2">
    <name type="scientific">Bacteroides xylanisolvens</name>
    <dbReference type="NCBI Taxonomy" id="371601"/>
    <lineage>
        <taxon>Bacteria</taxon>
        <taxon>Pseudomonadati</taxon>
        <taxon>Bacteroidota</taxon>
        <taxon>Bacteroidia</taxon>
        <taxon>Bacteroidales</taxon>
        <taxon>Bacteroidaceae</taxon>
        <taxon>Bacteroides</taxon>
    </lineage>
</organism>
<name>A0A6A2RRF3_9BACE</name>
<dbReference type="AlphaFoldDB" id="A0A6A2RRF3"/>